<dbReference type="Pfam" id="PF01476">
    <property type="entry name" value="LysM"/>
    <property type="match status" value="1"/>
</dbReference>
<feature type="compositionally biased region" description="Polar residues" evidence="2">
    <location>
        <begin position="106"/>
        <end position="121"/>
    </location>
</feature>
<feature type="region of interest" description="Disordered" evidence="2">
    <location>
        <begin position="40"/>
        <end position="66"/>
    </location>
</feature>
<keyword evidence="3" id="KW-0732">Signal</keyword>
<dbReference type="CDD" id="cd00118">
    <property type="entry name" value="LysM"/>
    <property type="match status" value="1"/>
</dbReference>
<accession>A0ABQ4R7I2</accession>
<evidence type="ECO:0000256" key="1">
    <source>
        <dbReference type="ARBA" id="ARBA00038420"/>
    </source>
</evidence>
<reference evidence="5" key="2">
    <citation type="submission" date="2021-08" db="EMBL/GenBank/DDBJ databases">
        <authorList>
            <person name="Tani A."/>
            <person name="Ola A."/>
            <person name="Ogura Y."/>
            <person name="Katsura K."/>
            <person name="Hayashi T."/>
        </authorList>
    </citation>
    <scope>NUCLEOTIDE SEQUENCE</scope>
    <source>
        <strain evidence="5">KCTC 52305</strain>
    </source>
</reference>
<dbReference type="EMBL" id="BPQH01000026">
    <property type="protein sequence ID" value="GJD53189.1"/>
    <property type="molecule type" value="Genomic_DNA"/>
</dbReference>
<proteinExistence type="inferred from homology"/>
<dbReference type="InterPro" id="IPR016047">
    <property type="entry name" value="M23ase_b-sheet_dom"/>
</dbReference>
<evidence type="ECO:0000256" key="2">
    <source>
        <dbReference type="SAM" id="MobiDB-lite"/>
    </source>
</evidence>
<comment type="caution">
    <text evidence="5">The sequence shown here is derived from an EMBL/GenBank/DDBJ whole genome shotgun (WGS) entry which is preliminary data.</text>
</comment>
<dbReference type="SUPFAM" id="SSF51261">
    <property type="entry name" value="Duplicated hybrid motif"/>
    <property type="match status" value="1"/>
</dbReference>
<dbReference type="SUPFAM" id="SSF54106">
    <property type="entry name" value="LysM domain"/>
    <property type="match status" value="1"/>
</dbReference>
<comment type="similarity">
    <text evidence="1">Belongs to the E.coli NlpD/Haemophilus LppB family.</text>
</comment>
<organism evidence="5 6">
    <name type="scientific">Methylobacterium crusticola</name>
    <dbReference type="NCBI Taxonomy" id="1697972"/>
    <lineage>
        <taxon>Bacteria</taxon>
        <taxon>Pseudomonadati</taxon>
        <taxon>Pseudomonadota</taxon>
        <taxon>Alphaproteobacteria</taxon>
        <taxon>Hyphomicrobiales</taxon>
        <taxon>Methylobacteriaceae</taxon>
        <taxon>Methylobacterium</taxon>
    </lineage>
</organism>
<dbReference type="PANTHER" id="PTHR21666">
    <property type="entry name" value="PEPTIDASE-RELATED"/>
    <property type="match status" value="1"/>
</dbReference>
<feature type="compositionally biased region" description="Polar residues" evidence="2">
    <location>
        <begin position="40"/>
        <end position="52"/>
    </location>
</feature>
<dbReference type="InterPro" id="IPR050570">
    <property type="entry name" value="Cell_wall_metabolism_enzyme"/>
</dbReference>
<evidence type="ECO:0000259" key="4">
    <source>
        <dbReference type="PROSITE" id="PS51782"/>
    </source>
</evidence>
<evidence type="ECO:0000313" key="6">
    <source>
        <dbReference type="Proteomes" id="UP001055167"/>
    </source>
</evidence>
<feature type="chain" id="PRO_5045755819" description="LysM domain-containing protein" evidence="3">
    <location>
        <begin position="28"/>
        <end position="536"/>
    </location>
</feature>
<dbReference type="InterPro" id="IPR036779">
    <property type="entry name" value="LysM_dom_sf"/>
</dbReference>
<keyword evidence="6" id="KW-1185">Reference proteome</keyword>
<sequence length="536" mass="54975">MRDRGAGKSVRTLSRVALIGLIGGASAACSTDTMRLSDPFTNPFSSSASSDPGATGSLPEGEGVAAPVRSAPIQSRSLAAPGAASAPVPLSSRPAAAMSPRVASTAPVTGSTAGWTAQGGTTITVGPGDTLSQMSTRFGVPSAAILSANGLSGPGQIAPGRQIVIPVYHAGGSAMTTRAAPPAPAPRLALAPANRPAPAAEAPPRRVAEAAPARREPEPEPRAHPRPGQAEAKPVKPAAAERAAKLNPRQPEPREAPRPVARAEPKPEPRPEPKPEPKKLAAAHRPEPKEAPRAAAKAEPARAHPVEKAAAKPEPKKVAEVQKPAARPEPRPEPKPVPRAEPKPVAKAEPKPEAKPEPKPEPRRVVEAPKPVAKVEPRPEPARPVKLAALPEKPAEPAPAPAIAPAAPAPAVDPQSSFRWPARGRVIAGYGSSGNEGINIAVPEGTPVKAAEEGTVAYAGSDVKGYGKLVLVRHANGYVSAYAHNGEIDVRPGEKVKRGQTIAKSGASGNVTSPQIHFEIRKGATPVDPMPHLASN</sequence>
<dbReference type="Gene3D" id="3.10.350.10">
    <property type="entry name" value="LysM domain"/>
    <property type="match status" value="1"/>
</dbReference>
<feature type="domain" description="LysM" evidence="4">
    <location>
        <begin position="121"/>
        <end position="165"/>
    </location>
</feature>
<dbReference type="Pfam" id="PF01551">
    <property type="entry name" value="Peptidase_M23"/>
    <property type="match status" value="1"/>
</dbReference>
<dbReference type="SMART" id="SM00257">
    <property type="entry name" value="LysM"/>
    <property type="match status" value="1"/>
</dbReference>
<dbReference type="InterPro" id="IPR011055">
    <property type="entry name" value="Dup_hybrid_motif"/>
</dbReference>
<feature type="compositionally biased region" description="Basic and acidic residues" evidence="2">
    <location>
        <begin position="251"/>
        <end position="292"/>
    </location>
</feature>
<feature type="compositionally biased region" description="Basic and acidic residues" evidence="2">
    <location>
        <begin position="203"/>
        <end position="223"/>
    </location>
</feature>
<reference evidence="5" key="1">
    <citation type="journal article" date="2021" name="Front. Microbiol.">
        <title>Comprehensive Comparative Genomics and Phenotyping of Methylobacterium Species.</title>
        <authorList>
            <person name="Alessa O."/>
            <person name="Ogura Y."/>
            <person name="Fujitani Y."/>
            <person name="Takami H."/>
            <person name="Hayashi T."/>
            <person name="Sahin N."/>
            <person name="Tani A."/>
        </authorList>
    </citation>
    <scope>NUCLEOTIDE SEQUENCE</scope>
    <source>
        <strain evidence="5">KCTC 52305</strain>
    </source>
</reference>
<dbReference type="CDD" id="cd12797">
    <property type="entry name" value="M23_peptidase"/>
    <property type="match status" value="1"/>
</dbReference>
<dbReference type="PROSITE" id="PS51782">
    <property type="entry name" value="LYSM"/>
    <property type="match status" value="1"/>
</dbReference>
<dbReference type="InterPro" id="IPR018392">
    <property type="entry name" value="LysM"/>
</dbReference>
<feature type="compositionally biased region" description="Low complexity" evidence="2">
    <location>
        <begin position="186"/>
        <end position="202"/>
    </location>
</feature>
<dbReference type="PANTHER" id="PTHR21666:SF263">
    <property type="entry name" value="MUREIN HYDROLASE ACTIVATOR NLPD"/>
    <property type="match status" value="1"/>
</dbReference>
<gene>
    <name evidence="5" type="ORF">OPKNFCMD_5960</name>
</gene>
<dbReference type="PROSITE" id="PS51257">
    <property type="entry name" value="PROKAR_LIPOPROTEIN"/>
    <property type="match status" value="1"/>
</dbReference>
<protein>
    <recommendedName>
        <fullName evidence="4">LysM domain-containing protein</fullName>
    </recommendedName>
</protein>
<evidence type="ECO:0000256" key="3">
    <source>
        <dbReference type="SAM" id="SignalP"/>
    </source>
</evidence>
<dbReference type="Proteomes" id="UP001055167">
    <property type="component" value="Unassembled WGS sequence"/>
</dbReference>
<feature type="region of interest" description="Disordered" evidence="2">
    <location>
        <begin position="101"/>
        <end position="121"/>
    </location>
</feature>
<dbReference type="Gene3D" id="2.70.70.10">
    <property type="entry name" value="Glucose Permease (Domain IIA)"/>
    <property type="match status" value="1"/>
</dbReference>
<dbReference type="RefSeq" id="WP_238314119.1">
    <property type="nucleotide sequence ID" value="NZ_BPQH01000026.1"/>
</dbReference>
<evidence type="ECO:0000313" key="5">
    <source>
        <dbReference type="EMBL" id="GJD53189.1"/>
    </source>
</evidence>
<name>A0ABQ4R7I2_9HYPH</name>
<feature type="signal peptide" evidence="3">
    <location>
        <begin position="1"/>
        <end position="27"/>
    </location>
</feature>
<feature type="compositionally biased region" description="Low complexity" evidence="2">
    <location>
        <begin position="226"/>
        <end position="241"/>
    </location>
</feature>
<feature type="compositionally biased region" description="Basic and acidic residues" evidence="2">
    <location>
        <begin position="299"/>
        <end position="383"/>
    </location>
</feature>
<feature type="region of interest" description="Disordered" evidence="2">
    <location>
        <begin position="175"/>
        <end position="417"/>
    </location>
</feature>